<keyword evidence="6" id="KW-1185">Reference proteome</keyword>
<organism evidence="5 6">
    <name type="scientific">Candidatus Azoamicus ciliaticola</name>
    <dbReference type="NCBI Taxonomy" id="2652803"/>
    <lineage>
        <taxon>Bacteria</taxon>
        <taxon>Pseudomonadati</taxon>
        <taxon>Pseudomonadota</taxon>
        <taxon>Gammaproteobacteria</taxon>
        <taxon>Candidatus Azoamicaceae</taxon>
        <taxon>Candidatus Azoamicus</taxon>
    </lineage>
</organism>
<proteinExistence type="predicted"/>
<evidence type="ECO:0000313" key="6">
    <source>
        <dbReference type="Proteomes" id="UP000509549"/>
    </source>
</evidence>
<name>A0A6J5JZN5_9GAMM</name>
<evidence type="ECO:0000256" key="2">
    <source>
        <dbReference type="ARBA" id="ARBA00023136"/>
    </source>
</evidence>
<evidence type="ECO:0000256" key="3">
    <source>
        <dbReference type="SAM" id="SignalP"/>
    </source>
</evidence>
<dbReference type="InterPro" id="IPR007450">
    <property type="entry name" value="BamE_dom"/>
</dbReference>
<feature type="domain" description="Outer membrane protein assembly factor BamE" evidence="4">
    <location>
        <begin position="37"/>
        <end position="99"/>
    </location>
</feature>
<dbReference type="EMBL" id="LR794158">
    <property type="protein sequence ID" value="CAB3976427.1"/>
    <property type="molecule type" value="Genomic_DNA"/>
</dbReference>
<dbReference type="Pfam" id="PF04355">
    <property type="entry name" value="BamE"/>
    <property type="match status" value="1"/>
</dbReference>
<evidence type="ECO:0000313" key="5">
    <source>
        <dbReference type="EMBL" id="CAB3976427.1"/>
    </source>
</evidence>
<accession>A0A6J5JZN5</accession>
<feature type="signal peptide" evidence="3">
    <location>
        <begin position="1"/>
        <end position="27"/>
    </location>
</feature>
<feature type="chain" id="PRO_5026864353" evidence="3">
    <location>
        <begin position="28"/>
        <end position="108"/>
    </location>
</feature>
<keyword evidence="1 3" id="KW-0732">Signal</keyword>
<evidence type="ECO:0000259" key="4">
    <source>
        <dbReference type="Pfam" id="PF04355"/>
    </source>
</evidence>
<sequence length="108" mass="12703">MLKKKLVSKLFLFFVSFLFLFCSISFANVDIKQGDDITNEFLSKIYIGISKNDVLKNFGTPVLLPNFEEDCFCYYFYSLSVDKSSCIKYSYVLMFFDKSLLISYYFKI</sequence>
<keyword evidence="2" id="KW-0472">Membrane</keyword>
<dbReference type="Gene3D" id="3.30.1450.10">
    <property type="match status" value="1"/>
</dbReference>
<dbReference type="GO" id="GO:0019867">
    <property type="term" value="C:outer membrane"/>
    <property type="evidence" value="ECO:0007669"/>
    <property type="project" value="InterPro"/>
</dbReference>
<gene>
    <name evidence="5" type="primary">bamE</name>
    <name evidence="5" type="ORF">ESZ_00233</name>
</gene>
<dbReference type="KEGG" id="acil:ESZ_00233"/>
<evidence type="ECO:0000256" key="1">
    <source>
        <dbReference type="ARBA" id="ARBA00022729"/>
    </source>
</evidence>
<reference evidence="5 6" key="1">
    <citation type="submission" date="2020-04" db="EMBL/GenBank/DDBJ databases">
        <authorList>
            <person name="Graf S J."/>
        </authorList>
    </citation>
    <scope>NUCLEOTIDE SEQUENCE [LARGE SCALE GENOMIC DNA]</scope>
    <source>
        <strain evidence="5">1</strain>
    </source>
</reference>
<dbReference type="Proteomes" id="UP000509549">
    <property type="component" value="Chromosome"/>
</dbReference>
<dbReference type="InterPro" id="IPR037873">
    <property type="entry name" value="BamE-like"/>
</dbReference>
<dbReference type="AlphaFoldDB" id="A0A6J5JZN5"/>
<dbReference type="RefSeq" id="WP_176604954.1">
    <property type="nucleotide sequence ID" value="NZ_LR794158.1"/>
</dbReference>
<protein>
    <submittedName>
        <fullName evidence="5">Outer membrane protein assembly factor BamE</fullName>
    </submittedName>
</protein>